<dbReference type="AlphaFoldDB" id="A0A5J4QTH5"/>
<keyword evidence="2" id="KW-0560">Oxidoreductase</keyword>
<dbReference type="EMBL" id="SNRY01002585">
    <property type="protein sequence ID" value="KAA6324378.1"/>
    <property type="molecule type" value="Genomic_DNA"/>
</dbReference>
<dbReference type="InterPro" id="IPR014729">
    <property type="entry name" value="Rossmann-like_a/b/a_fold"/>
</dbReference>
<evidence type="ECO:0000313" key="2">
    <source>
        <dbReference type="EMBL" id="KAA6324378.1"/>
    </source>
</evidence>
<accession>A0A5J4QTH5</accession>
<dbReference type="Gene3D" id="3.40.50.620">
    <property type="entry name" value="HUPs"/>
    <property type="match status" value="1"/>
</dbReference>
<dbReference type="GO" id="GO:0004604">
    <property type="term" value="F:phosphoadenylyl-sulfate reductase (thioredoxin) activity"/>
    <property type="evidence" value="ECO:0007669"/>
    <property type="project" value="UniProtKB-EC"/>
</dbReference>
<gene>
    <name evidence="2" type="ORF">EZS27_026286</name>
</gene>
<sequence length="131" mass="15755">MKGAKHILPILDWTEQQVWEYIQTNNLPYMKYYDAPWKFKRHGCVGCPLCSKAQMRKEFIAFPKYAYAFIRAIEKHMKRKPNNYTAKNFADGYEAFYFYTNEQTMQQFKDMKNGLFASDFRAIIKKYLKQS</sequence>
<dbReference type="Pfam" id="PF01507">
    <property type="entry name" value="PAPS_reduct"/>
    <property type="match status" value="1"/>
</dbReference>
<organism evidence="2">
    <name type="scientific">termite gut metagenome</name>
    <dbReference type="NCBI Taxonomy" id="433724"/>
    <lineage>
        <taxon>unclassified sequences</taxon>
        <taxon>metagenomes</taxon>
        <taxon>organismal metagenomes</taxon>
    </lineage>
</organism>
<dbReference type="SUPFAM" id="SSF52402">
    <property type="entry name" value="Adenine nucleotide alpha hydrolases-like"/>
    <property type="match status" value="1"/>
</dbReference>
<protein>
    <submittedName>
        <fullName evidence="2">Phosphoadenosine phosphosulfate reductase</fullName>
        <ecNumber evidence="2">1.8.4.8</ecNumber>
    </submittedName>
</protein>
<dbReference type="InterPro" id="IPR002500">
    <property type="entry name" value="PAPS_reduct_dom"/>
</dbReference>
<dbReference type="EC" id="1.8.4.8" evidence="2"/>
<evidence type="ECO:0000259" key="1">
    <source>
        <dbReference type="Pfam" id="PF01507"/>
    </source>
</evidence>
<feature type="domain" description="Phosphoadenosine phosphosulphate reductase" evidence="1">
    <location>
        <begin position="6"/>
        <end position="48"/>
    </location>
</feature>
<reference evidence="2" key="1">
    <citation type="submission" date="2019-03" db="EMBL/GenBank/DDBJ databases">
        <title>Single cell metagenomics reveals metabolic interactions within the superorganism composed of flagellate Streblomastix strix and complex community of Bacteroidetes bacteria on its surface.</title>
        <authorList>
            <person name="Treitli S.C."/>
            <person name="Kolisko M."/>
            <person name="Husnik F."/>
            <person name="Keeling P."/>
            <person name="Hampl V."/>
        </authorList>
    </citation>
    <scope>NUCLEOTIDE SEQUENCE</scope>
    <source>
        <strain evidence="2">STM</strain>
    </source>
</reference>
<comment type="caution">
    <text evidence="2">The sequence shown here is derived from an EMBL/GenBank/DDBJ whole genome shotgun (WGS) entry which is preliminary data.</text>
</comment>
<name>A0A5J4QTH5_9ZZZZ</name>
<proteinExistence type="predicted"/>